<dbReference type="AlphaFoldDB" id="A0A1Q9EXP2"/>
<dbReference type="SMART" id="SM00248">
    <property type="entry name" value="ANK"/>
    <property type="match status" value="1"/>
</dbReference>
<feature type="region of interest" description="Disordered" evidence="2">
    <location>
        <begin position="53"/>
        <end position="85"/>
    </location>
</feature>
<reference evidence="3 4" key="1">
    <citation type="submission" date="2016-02" db="EMBL/GenBank/DDBJ databases">
        <title>Genome analysis of coral dinoflagellate symbionts highlights evolutionary adaptations to a symbiotic lifestyle.</title>
        <authorList>
            <person name="Aranda M."/>
            <person name="Li Y."/>
            <person name="Liew Y.J."/>
            <person name="Baumgarten S."/>
            <person name="Simakov O."/>
            <person name="Wilson M."/>
            <person name="Piel J."/>
            <person name="Ashoor H."/>
            <person name="Bougouffa S."/>
            <person name="Bajic V.B."/>
            <person name="Ryu T."/>
            <person name="Ravasi T."/>
            <person name="Bayer T."/>
            <person name="Micklem G."/>
            <person name="Kim H."/>
            <person name="Bhak J."/>
            <person name="Lajeunesse T.C."/>
            <person name="Voolstra C.R."/>
        </authorList>
    </citation>
    <scope>NUCLEOTIDE SEQUENCE [LARGE SCALE GENOMIC DNA]</scope>
    <source>
        <strain evidence="3 4">CCMP2467</strain>
    </source>
</reference>
<keyword evidence="4" id="KW-1185">Reference proteome</keyword>
<evidence type="ECO:0000256" key="1">
    <source>
        <dbReference type="PROSITE-ProRule" id="PRU00023"/>
    </source>
</evidence>
<accession>A0A1Q9EXP2</accession>
<dbReference type="Gene3D" id="1.25.40.20">
    <property type="entry name" value="Ankyrin repeat-containing domain"/>
    <property type="match status" value="1"/>
</dbReference>
<dbReference type="PROSITE" id="PS50297">
    <property type="entry name" value="ANK_REP_REGION"/>
    <property type="match status" value="1"/>
</dbReference>
<feature type="region of interest" description="Disordered" evidence="2">
    <location>
        <begin position="276"/>
        <end position="295"/>
    </location>
</feature>
<sequence length="631" mass="69081">MFVCSLTAPARSLEMDKMSLGALTAPARPDALLSGDGQDFSWSMLANLKSPTHPDLDLKDEGVPDESDEIFPTGSEKLSSMPDGGSTALDETDFNLSVMTEDSVAGQGNIDPWFDESMEEFGGAGLPEEPMMRKVNSTSSFRKLAVRARRERIRSERREVIVDFLTRNHFAGVNAPRSRSGFRLLSESVYPLHVAAQQGDAHMVQALLREGADLSKKSSTGQTALDIAHVSNQFGSHRMVLEILSGRWNTMPAFKLLRTPPGRTSPLDFAEAAGLDVAGGTTSPSPPSTTSSHPDRQLDFIHTFIATASVEEAECRAAASTVSSAAYSAAKDLTKVSDVLGSGRPGLESPDHGLYARPVGIERLRSRVVGACAAPGRWCEDVGDPRATGTFLLSASVWNFNRAADPVQSLRRRFQRHLESSGRRCGPPRLCFALRPPDQAVQGTGLDTGGSTRRREVMQALYEEYDFVLFGDNGQVFQQGHRAALLPILSHYACYATCAALTGERLQGDLLTGQLIRQQESEVLTLQNEGHDRGKAVLGECSQLRAVMIHQGKVEKDLGMDVRFRQNHDNQVPLGVIPLEESMGLEPDRHRPENWRQQLADSGIYIFSWIVHEMNALSTQTRKELKRLEGA</sequence>
<dbReference type="EMBL" id="LSRX01000048">
    <property type="protein sequence ID" value="OLQ12179.1"/>
    <property type="molecule type" value="Genomic_DNA"/>
</dbReference>
<proteinExistence type="predicted"/>
<dbReference type="SUPFAM" id="SSF48403">
    <property type="entry name" value="Ankyrin repeat"/>
    <property type="match status" value="1"/>
</dbReference>
<dbReference type="Pfam" id="PF00023">
    <property type="entry name" value="Ank"/>
    <property type="match status" value="1"/>
</dbReference>
<feature type="compositionally biased region" description="Basic and acidic residues" evidence="2">
    <location>
        <begin position="53"/>
        <end position="62"/>
    </location>
</feature>
<dbReference type="InterPro" id="IPR036770">
    <property type="entry name" value="Ankyrin_rpt-contain_sf"/>
</dbReference>
<name>A0A1Q9EXP2_SYMMI</name>
<protein>
    <submittedName>
        <fullName evidence="3">Uncharacterized protein</fullName>
    </submittedName>
</protein>
<evidence type="ECO:0000313" key="3">
    <source>
        <dbReference type="EMBL" id="OLQ12179.1"/>
    </source>
</evidence>
<comment type="caution">
    <text evidence="3">The sequence shown here is derived from an EMBL/GenBank/DDBJ whole genome shotgun (WGS) entry which is preliminary data.</text>
</comment>
<feature type="repeat" description="ANK" evidence="1">
    <location>
        <begin position="187"/>
        <end position="219"/>
    </location>
</feature>
<dbReference type="Proteomes" id="UP000186817">
    <property type="component" value="Unassembled WGS sequence"/>
</dbReference>
<dbReference type="PROSITE" id="PS50088">
    <property type="entry name" value="ANK_REPEAT"/>
    <property type="match status" value="1"/>
</dbReference>
<keyword evidence="1" id="KW-0040">ANK repeat</keyword>
<evidence type="ECO:0000313" key="4">
    <source>
        <dbReference type="Proteomes" id="UP000186817"/>
    </source>
</evidence>
<dbReference type="InterPro" id="IPR002110">
    <property type="entry name" value="Ankyrin_rpt"/>
</dbReference>
<dbReference type="OrthoDB" id="539213at2759"/>
<organism evidence="3 4">
    <name type="scientific">Symbiodinium microadriaticum</name>
    <name type="common">Dinoflagellate</name>
    <name type="synonym">Zooxanthella microadriatica</name>
    <dbReference type="NCBI Taxonomy" id="2951"/>
    <lineage>
        <taxon>Eukaryota</taxon>
        <taxon>Sar</taxon>
        <taxon>Alveolata</taxon>
        <taxon>Dinophyceae</taxon>
        <taxon>Suessiales</taxon>
        <taxon>Symbiodiniaceae</taxon>
        <taxon>Symbiodinium</taxon>
    </lineage>
</organism>
<evidence type="ECO:0000256" key="2">
    <source>
        <dbReference type="SAM" id="MobiDB-lite"/>
    </source>
</evidence>
<gene>
    <name evidence="3" type="ORF">AK812_SmicGene3992</name>
</gene>